<keyword evidence="2" id="KW-0472">Membrane</keyword>
<dbReference type="InterPro" id="IPR047676">
    <property type="entry name" value="FxLYD_dom"/>
</dbReference>
<name>A0A501XDJ6_9SPHN</name>
<organism evidence="3 4">
    <name type="scientific">Sandaracinobacter neustonicus</name>
    <dbReference type="NCBI Taxonomy" id="1715348"/>
    <lineage>
        <taxon>Bacteria</taxon>
        <taxon>Pseudomonadati</taxon>
        <taxon>Pseudomonadota</taxon>
        <taxon>Alphaproteobacteria</taxon>
        <taxon>Sphingomonadales</taxon>
        <taxon>Sphingosinicellaceae</taxon>
        <taxon>Sandaracinobacter</taxon>
    </lineage>
</organism>
<evidence type="ECO:0000313" key="4">
    <source>
        <dbReference type="Proteomes" id="UP000319897"/>
    </source>
</evidence>
<dbReference type="EMBL" id="VFSU01000034">
    <property type="protein sequence ID" value="TPE58602.1"/>
    <property type="molecule type" value="Genomic_DNA"/>
</dbReference>
<feature type="region of interest" description="Disordered" evidence="1">
    <location>
        <begin position="161"/>
        <end position="200"/>
    </location>
</feature>
<keyword evidence="4" id="KW-1185">Reference proteome</keyword>
<reference evidence="3 4" key="1">
    <citation type="submission" date="2019-06" db="EMBL/GenBank/DDBJ databases">
        <authorList>
            <person name="Lee I."/>
            <person name="Jang G.I."/>
            <person name="Hwang C.Y."/>
        </authorList>
    </citation>
    <scope>NUCLEOTIDE SEQUENCE [LARGE SCALE GENOMIC DNA]</scope>
    <source>
        <strain evidence="3 4">PAMC 28131</strain>
    </source>
</reference>
<dbReference type="NCBIfam" id="TIGR02098">
    <property type="entry name" value="MJ0042_CXXC"/>
    <property type="match status" value="1"/>
</dbReference>
<dbReference type="OrthoDB" id="7159357at2"/>
<keyword evidence="2" id="KW-0812">Transmembrane</keyword>
<dbReference type="AlphaFoldDB" id="A0A501XDJ6"/>
<dbReference type="NCBIfam" id="NF038353">
    <property type="entry name" value="FxLYD_dom"/>
    <property type="match status" value="1"/>
</dbReference>
<gene>
    <name evidence="3" type="ORF">FJQ54_16230</name>
</gene>
<feature type="transmembrane region" description="Helical" evidence="2">
    <location>
        <begin position="210"/>
        <end position="229"/>
    </location>
</feature>
<dbReference type="InterPro" id="IPR021834">
    <property type="entry name" value="DUF3426"/>
</dbReference>
<sequence length="371" mass="40189">MRRARFVEKAAMQLTCPNCGARYRIDASDWPMDAGPDEEPVFRPRRARCKVCRSVWSAVPEEEVLELDDPLPPDEEHPRLADAAWPAVGGWPEPRPVIPPPAPQPDFKPALDRPPPVFTPSGFTPPKDPAGAIYAAPPRPAIHFESPPVPVPMGDRPLVRSRLPGPGAGLSVSLPEALPEPELESAPPEPDEPEAWDEDEYEEPRRRWPWVLALLLLIGAVALALLWTGRVRPQDYGLPPFDPTVVGLPGVQVPNVRLPQVDVPDVKLPRTPPPPLALEAAALRRALPGGRTVWEISGTVRNPTAKAQAVPPVEIRLLDAGGQTVARWTVRPEAASVAAGGAVRFETSAIDPPASAVKLKMLLKPGELGRL</sequence>
<dbReference type="Proteomes" id="UP000319897">
    <property type="component" value="Unassembled WGS sequence"/>
</dbReference>
<keyword evidence="2" id="KW-1133">Transmembrane helix</keyword>
<comment type="caution">
    <text evidence="3">The sequence shown here is derived from an EMBL/GenBank/DDBJ whole genome shotgun (WGS) entry which is preliminary data.</text>
</comment>
<evidence type="ECO:0000256" key="1">
    <source>
        <dbReference type="SAM" id="MobiDB-lite"/>
    </source>
</evidence>
<proteinExistence type="predicted"/>
<dbReference type="InterPro" id="IPR011723">
    <property type="entry name" value="Znf/thioredoxin_put"/>
</dbReference>
<dbReference type="Pfam" id="PF11906">
    <property type="entry name" value="DUF3426"/>
    <property type="match status" value="1"/>
</dbReference>
<evidence type="ECO:0000256" key="2">
    <source>
        <dbReference type="SAM" id="Phobius"/>
    </source>
</evidence>
<evidence type="ECO:0000313" key="3">
    <source>
        <dbReference type="EMBL" id="TPE58602.1"/>
    </source>
</evidence>
<dbReference type="RefSeq" id="WP_140929454.1">
    <property type="nucleotide sequence ID" value="NZ_VFSU01000034.1"/>
</dbReference>
<protein>
    <submittedName>
        <fullName evidence="3">DUF3426 domain-containing protein</fullName>
    </submittedName>
</protein>
<accession>A0A501XDJ6</accession>
<feature type="compositionally biased region" description="Acidic residues" evidence="1">
    <location>
        <begin position="179"/>
        <end position="200"/>
    </location>
</feature>